<dbReference type="Pfam" id="PF13855">
    <property type="entry name" value="LRR_8"/>
    <property type="match status" value="2"/>
</dbReference>
<keyword evidence="1" id="KW-0433">Leucine-rich repeat</keyword>
<dbReference type="PANTHER" id="PTHR48051:SF52">
    <property type="entry name" value="LEUCINE-RICH REPEAT PROTEIN 1"/>
    <property type="match status" value="1"/>
</dbReference>
<dbReference type="PROSITE" id="PS51450">
    <property type="entry name" value="LRR"/>
    <property type="match status" value="3"/>
</dbReference>
<organism evidence="5 6">
    <name type="scientific">Eptatretus burgeri</name>
    <name type="common">Inshore hagfish</name>
    <dbReference type="NCBI Taxonomy" id="7764"/>
    <lineage>
        <taxon>Eukaryota</taxon>
        <taxon>Metazoa</taxon>
        <taxon>Chordata</taxon>
        <taxon>Craniata</taxon>
        <taxon>Vertebrata</taxon>
        <taxon>Cyclostomata</taxon>
        <taxon>Myxini</taxon>
        <taxon>Myxiniformes</taxon>
        <taxon>Myxinidae</taxon>
        <taxon>Eptatretinae</taxon>
        <taxon>Eptatretus</taxon>
    </lineage>
</organism>
<evidence type="ECO:0000256" key="3">
    <source>
        <dbReference type="ARBA" id="ARBA00023242"/>
    </source>
</evidence>
<sequence>MRLICDVECASCLLPTAGLRSSSRPARTVLSIGRQPGQPGPEGLRLLVATDKNRAGMKYKLKGNVQQLFTRFVCDGKTTIRLKEPSLELRLSQADVTCLKIFLGKLRLASQGKLPEETRLSALAPACAKDVEKPRRRLVILSQKAYPILDGFPSSLKNLQISNCLLAQVDNRITGLALLRQLDLSCNRLRHLPASLGALPHLATLVVSDNQLETFPSELCRSLGPSLRLLDLSRNQLRLLPPQLFQMHKLCQLNLDDNELVELPIGLQNLPALRIFSADNNHLRWLPPGFQHLRLDSISLFGNDFVSESLPHEIHLQVPLTLWECTARAVLLARIPYTQALLPKVICEELELAHPCEVCSGVAFSSFVQTTTSMNLLSVACRSITRPFVPVLCFLCSRMCYEKYRVRCILTS</sequence>
<keyword evidence="2" id="KW-0677">Repeat</keyword>
<dbReference type="OMA" id="GELNDWC"/>
<evidence type="ECO:0000256" key="2">
    <source>
        <dbReference type="ARBA" id="ARBA00022737"/>
    </source>
</evidence>
<dbReference type="InterPro" id="IPR001611">
    <property type="entry name" value="Leu-rich_rpt"/>
</dbReference>
<evidence type="ECO:0000259" key="4">
    <source>
        <dbReference type="Pfam" id="PF25344"/>
    </source>
</evidence>
<dbReference type="Proteomes" id="UP000694388">
    <property type="component" value="Unplaced"/>
</dbReference>
<dbReference type="AlphaFoldDB" id="A0A8C4NFV6"/>
<name>A0A8C4NFV6_EPTBU</name>
<dbReference type="InterPro" id="IPR050216">
    <property type="entry name" value="LRR_domain-containing"/>
</dbReference>
<keyword evidence="6" id="KW-1185">Reference proteome</keyword>
<keyword evidence="3" id="KW-0539">Nucleus</keyword>
<protein>
    <submittedName>
        <fullName evidence="5">Zgc:77287</fullName>
    </submittedName>
</protein>
<dbReference type="PANTHER" id="PTHR48051">
    <property type="match status" value="1"/>
</dbReference>
<feature type="domain" description="PIF1/LRR1 pleckstrin homology" evidence="4">
    <location>
        <begin position="1"/>
        <end position="117"/>
    </location>
</feature>
<dbReference type="GO" id="GO:0005737">
    <property type="term" value="C:cytoplasm"/>
    <property type="evidence" value="ECO:0007669"/>
    <property type="project" value="TreeGrafter"/>
</dbReference>
<proteinExistence type="predicted"/>
<evidence type="ECO:0000313" key="6">
    <source>
        <dbReference type="Proteomes" id="UP000694388"/>
    </source>
</evidence>
<accession>A0A8C4NFV6</accession>
<dbReference type="Gene3D" id="3.80.10.10">
    <property type="entry name" value="Ribonuclease Inhibitor"/>
    <property type="match status" value="1"/>
</dbReference>
<dbReference type="Pfam" id="PF25344">
    <property type="entry name" value="PH_LRR1"/>
    <property type="match status" value="1"/>
</dbReference>
<dbReference type="GeneTree" id="ENSGT00940000158830"/>
<evidence type="ECO:0000256" key="1">
    <source>
        <dbReference type="ARBA" id="ARBA00022614"/>
    </source>
</evidence>
<dbReference type="Ensembl" id="ENSEBUT00000007604.1">
    <property type="protein sequence ID" value="ENSEBUP00000007132.1"/>
    <property type="gene ID" value="ENSEBUG00000004661.1"/>
</dbReference>
<evidence type="ECO:0000313" key="5">
    <source>
        <dbReference type="Ensembl" id="ENSEBUP00000007132.1"/>
    </source>
</evidence>
<dbReference type="InterPro" id="IPR003591">
    <property type="entry name" value="Leu-rich_rpt_typical-subtyp"/>
</dbReference>
<dbReference type="InterPro" id="IPR057437">
    <property type="entry name" value="PIF1/LRR1_PH"/>
</dbReference>
<dbReference type="SUPFAM" id="SSF52058">
    <property type="entry name" value="L domain-like"/>
    <property type="match status" value="1"/>
</dbReference>
<dbReference type="SMART" id="SM00364">
    <property type="entry name" value="LRR_BAC"/>
    <property type="match status" value="4"/>
</dbReference>
<reference evidence="5" key="2">
    <citation type="submission" date="2025-09" db="UniProtKB">
        <authorList>
            <consortium name="Ensembl"/>
        </authorList>
    </citation>
    <scope>IDENTIFICATION</scope>
</reference>
<dbReference type="InterPro" id="IPR032675">
    <property type="entry name" value="LRR_dom_sf"/>
</dbReference>
<dbReference type="SMART" id="SM00369">
    <property type="entry name" value="LRR_TYP"/>
    <property type="match status" value="5"/>
</dbReference>
<reference evidence="5" key="1">
    <citation type="submission" date="2025-08" db="UniProtKB">
        <authorList>
            <consortium name="Ensembl"/>
        </authorList>
    </citation>
    <scope>IDENTIFICATION</scope>
</reference>